<protein>
    <recommendedName>
        <fullName evidence="2">DUF4468 domain-containing protein</fullName>
    </recommendedName>
</protein>
<feature type="chain" id="PRO_5026672416" description="DUF4468 domain-containing protein" evidence="1">
    <location>
        <begin position="19"/>
        <end position="198"/>
    </location>
</feature>
<evidence type="ECO:0000259" key="2">
    <source>
        <dbReference type="Pfam" id="PF14730"/>
    </source>
</evidence>
<feature type="domain" description="DUF4468" evidence="2">
    <location>
        <begin position="38"/>
        <end position="123"/>
    </location>
</feature>
<dbReference type="InterPro" id="IPR027823">
    <property type="entry name" value="DUF4468"/>
</dbReference>
<accession>A0A6J4JYN7</accession>
<proteinExistence type="predicted"/>
<gene>
    <name evidence="3" type="ORF">AVDCRST_MAG56-4563</name>
</gene>
<dbReference type="EMBL" id="CADCTQ010000382">
    <property type="protein sequence ID" value="CAA9290895.1"/>
    <property type="molecule type" value="Genomic_DNA"/>
</dbReference>
<dbReference type="Gene3D" id="3.30.530.80">
    <property type="match status" value="1"/>
</dbReference>
<evidence type="ECO:0000256" key="1">
    <source>
        <dbReference type="SAM" id="SignalP"/>
    </source>
</evidence>
<sequence>MRKSFTIFFLLLSCYRVAAQTAASSEAPAAHRKLTLSDTIPMDDTPRDELYSRAWRWFSDASRNVPSLLEEANRRYGRFTGTASLPFSTRQGGGSEYVKGRIYFNFTVRVEDGFYTYELTDFTHVARLPFNTLTTHDRYPYRTVADEDWHSQVWQEMKAKVNVELKPMVESLKAAMRIQTEKLEEYKAIRASSPEGGE</sequence>
<keyword evidence="1" id="KW-0732">Signal</keyword>
<dbReference type="Pfam" id="PF14730">
    <property type="entry name" value="DUF4468"/>
    <property type="match status" value="1"/>
</dbReference>
<organism evidence="3">
    <name type="scientific">uncultured Cytophagales bacterium</name>
    <dbReference type="NCBI Taxonomy" id="158755"/>
    <lineage>
        <taxon>Bacteria</taxon>
        <taxon>Pseudomonadati</taxon>
        <taxon>Bacteroidota</taxon>
        <taxon>Sphingobacteriia</taxon>
        <taxon>Sphingobacteriales</taxon>
        <taxon>environmental samples</taxon>
    </lineage>
</organism>
<dbReference type="AlphaFoldDB" id="A0A6J4JYN7"/>
<feature type="signal peptide" evidence="1">
    <location>
        <begin position="1"/>
        <end position="18"/>
    </location>
</feature>
<evidence type="ECO:0000313" key="3">
    <source>
        <dbReference type="EMBL" id="CAA9290895.1"/>
    </source>
</evidence>
<name>A0A6J4JYN7_9SPHI</name>
<reference evidence="3" key="1">
    <citation type="submission" date="2020-02" db="EMBL/GenBank/DDBJ databases">
        <authorList>
            <person name="Meier V. D."/>
        </authorList>
    </citation>
    <scope>NUCLEOTIDE SEQUENCE</scope>
    <source>
        <strain evidence="3">AVDCRST_MAG56</strain>
    </source>
</reference>